<feature type="transmembrane region" description="Helical" evidence="2">
    <location>
        <begin position="529"/>
        <end position="546"/>
    </location>
</feature>
<evidence type="ECO:0000313" key="4">
    <source>
        <dbReference type="Proteomes" id="UP000186817"/>
    </source>
</evidence>
<feature type="transmembrane region" description="Helical" evidence="2">
    <location>
        <begin position="786"/>
        <end position="809"/>
    </location>
</feature>
<organism evidence="3 4">
    <name type="scientific">Symbiodinium microadriaticum</name>
    <name type="common">Dinoflagellate</name>
    <name type="synonym">Zooxanthella microadriatica</name>
    <dbReference type="NCBI Taxonomy" id="2951"/>
    <lineage>
        <taxon>Eukaryota</taxon>
        <taxon>Sar</taxon>
        <taxon>Alveolata</taxon>
        <taxon>Dinophyceae</taxon>
        <taxon>Suessiales</taxon>
        <taxon>Symbiodiniaceae</taxon>
        <taxon>Symbiodinium</taxon>
    </lineage>
</organism>
<name>A0A1Q9E6Z4_SYMMI</name>
<reference evidence="3 4" key="1">
    <citation type="submission" date="2016-02" db="EMBL/GenBank/DDBJ databases">
        <title>Genome analysis of coral dinoflagellate symbionts highlights evolutionary adaptations to a symbiotic lifestyle.</title>
        <authorList>
            <person name="Aranda M."/>
            <person name="Li Y."/>
            <person name="Liew Y.J."/>
            <person name="Baumgarten S."/>
            <person name="Simakov O."/>
            <person name="Wilson M."/>
            <person name="Piel J."/>
            <person name="Ashoor H."/>
            <person name="Bougouffa S."/>
            <person name="Bajic V.B."/>
            <person name="Ryu T."/>
            <person name="Ravasi T."/>
            <person name="Bayer T."/>
            <person name="Micklem G."/>
            <person name="Kim H."/>
            <person name="Bhak J."/>
            <person name="Lajeunesse T.C."/>
            <person name="Voolstra C.R."/>
        </authorList>
    </citation>
    <scope>NUCLEOTIDE SEQUENCE [LARGE SCALE GENOMIC DNA]</scope>
    <source>
        <strain evidence="3 4">CCMP2467</strain>
    </source>
</reference>
<feature type="transmembrane region" description="Helical" evidence="2">
    <location>
        <begin position="171"/>
        <end position="196"/>
    </location>
</feature>
<dbReference type="Proteomes" id="UP000186817">
    <property type="component" value="Unassembled WGS sequence"/>
</dbReference>
<keyword evidence="2" id="KW-0812">Transmembrane</keyword>
<accession>A0A1Q9E6Z4</accession>
<feature type="transmembrane region" description="Helical" evidence="2">
    <location>
        <begin position="1013"/>
        <end position="1038"/>
    </location>
</feature>
<feature type="transmembrane region" description="Helical" evidence="2">
    <location>
        <begin position="746"/>
        <end position="766"/>
    </location>
</feature>
<evidence type="ECO:0000256" key="2">
    <source>
        <dbReference type="SAM" id="Phobius"/>
    </source>
</evidence>
<gene>
    <name evidence="3" type="ORF">AK812_SmicGene13872</name>
</gene>
<feature type="transmembrane region" description="Helical" evidence="2">
    <location>
        <begin position="816"/>
        <end position="838"/>
    </location>
</feature>
<feature type="transmembrane region" description="Helical" evidence="2">
    <location>
        <begin position="381"/>
        <end position="403"/>
    </location>
</feature>
<feature type="transmembrane region" description="Helical" evidence="2">
    <location>
        <begin position="130"/>
        <end position="150"/>
    </location>
</feature>
<dbReference type="InterPro" id="IPR037185">
    <property type="entry name" value="EmrE-like"/>
</dbReference>
<dbReference type="SUPFAM" id="SSF103481">
    <property type="entry name" value="Multidrug resistance efflux transporter EmrE"/>
    <property type="match status" value="1"/>
</dbReference>
<keyword evidence="4" id="KW-1185">Reference proteome</keyword>
<feature type="transmembrane region" description="Helical" evidence="2">
    <location>
        <begin position="699"/>
        <end position="725"/>
    </location>
</feature>
<feature type="transmembrane region" description="Helical" evidence="2">
    <location>
        <begin position="295"/>
        <end position="316"/>
    </location>
</feature>
<feature type="transmembrane region" description="Helical" evidence="2">
    <location>
        <begin position="844"/>
        <end position="860"/>
    </location>
</feature>
<feature type="region of interest" description="Disordered" evidence="1">
    <location>
        <begin position="868"/>
        <end position="902"/>
    </location>
</feature>
<evidence type="ECO:0008006" key="5">
    <source>
        <dbReference type="Google" id="ProtNLM"/>
    </source>
</evidence>
<dbReference type="EMBL" id="LSRX01000243">
    <property type="protein sequence ID" value="OLQ03190.1"/>
    <property type="molecule type" value="Genomic_DNA"/>
</dbReference>
<evidence type="ECO:0000256" key="1">
    <source>
        <dbReference type="SAM" id="MobiDB-lite"/>
    </source>
</evidence>
<feature type="transmembrane region" description="Helical" evidence="2">
    <location>
        <begin position="1047"/>
        <end position="1068"/>
    </location>
</feature>
<comment type="caution">
    <text evidence="3">The sequence shown here is derived from an EMBL/GenBank/DDBJ whole genome shotgun (WGS) entry which is preliminary data.</text>
</comment>
<evidence type="ECO:0000313" key="3">
    <source>
        <dbReference type="EMBL" id="OLQ03190.1"/>
    </source>
</evidence>
<proteinExistence type="predicted"/>
<protein>
    <recommendedName>
        <fullName evidence="5">EamA domain-containing protein</fullName>
    </recommendedName>
</protein>
<keyword evidence="2" id="KW-1133">Transmembrane helix</keyword>
<keyword evidence="2" id="KW-0472">Membrane</keyword>
<dbReference type="AlphaFoldDB" id="A0A1Q9E6Z4"/>
<feature type="compositionally biased region" description="Acidic residues" evidence="1">
    <location>
        <begin position="874"/>
        <end position="884"/>
    </location>
</feature>
<sequence length="1197" mass="131854">MRKPGSCFKSFQAVQYVEDVIEWNGRATDEGSASPMWCPGSRARGLLYALLCLCLAAEPHGEAQLAGRPDRQLQVSANATISQAELERKEVEREEFSSEGEGVAYTLLSAVTFVGVTLYVVSWPGDGVRYYGWIVIGTAMSILASLLFFHKTARSLESLVFPSEASVGFRCAFYYGLFLVFFVAMQLAVGFSAGLLCADVDHEDVEFEDWVIDDPVTASHKDIVDPACIVYKRWGRAIGTDEDRHPIFLRHRNLTLEKIELRLKTIAAFLSHVTAFAAIRAGVMLQHFPFFRQNALCSLLSVLVHVAFLFLIFRVLEMVRCGGKPEKLVDLYFDEVDDVEVDVLSLSCSYMLVLCLGYAVTGEPSDFEGFQLPSTVDLKKAVIIFILGGLLFAASVALVFFWRPRYSEQSWRAKVRDMVLCTLAMAFGWCIIHAVRWTNTDLSKNRVIGFLPGSMILHVITAFVMSLLGYIVVLFLDKLEDLCLTRFGSLGRSFKSAVTATGLIIGVSWETCFDKAVSIVAHGQREKQVVEPLLVVVLLLLLVPAWKRFVITKQLHFESFKFERRSQSYLKKDNDTLLPQSSKEVSRYRCLGFEDTVACMAAAAAAAASKYTGRYALHPLLPGAAQAVADACVGKLHPSWTGNAQSLFGTWEKLAVCLPRYAAFIDKCNRKDLKRPHVFMNEKAQAALGDKLHDQVPQLAVSFGIAMASPTPLLLAAAGGFLWAFGILGKRLGVEGASNATKAVRAAITIFVYTLTTVVSPSVDLFRMGSEGWSRTWSNPDWNHRLPWIFGCGLISGAGGLLGTVAFAWSAGSSSALISMIENGTYTMSSALIIALYFREHLKPQTYVGFVFILAGVVLAQRSSRQREPVPLCDDTEESESDPEMMEKKVDGGMESEDDNSTVAPSSLRMRAVFLSVAAGTCWGFGPLGKKIGVHGSSDAEQHEWTTCTYFVYMVATTVVPLGRVLASDSGSRRMVLRDRRFRYLLLGTMFCGLISGCGGLISTFAFSLEGYFSGALIATVENGVYTVFGALMIAVLFEEELGTQQLLSACSVVLAILIFGMDFGFYLCCALRLREKEVEEAGQDSEKLLALASEVAQQDVEPFFQECRDFVSSYNEALHRRLDDTTVWREVEDGLFWHHSFEVVADEAYAALRREALPAEADWPERGDSTSIAAVLESFSAAVREGGPSRTKAEAS</sequence>
<feature type="transmembrane region" description="Helical" evidence="2">
    <location>
        <begin position="984"/>
        <end position="1007"/>
    </location>
</feature>
<feature type="transmembrane region" description="Helical" evidence="2">
    <location>
        <begin position="455"/>
        <end position="476"/>
    </location>
</feature>
<dbReference type="OrthoDB" id="427505at2759"/>
<feature type="transmembrane region" description="Helical" evidence="2">
    <location>
        <begin position="415"/>
        <end position="435"/>
    </location>
</feature>
<feature type="transmembrane region" description="Helical" evidence="2">
    <location>
        <begin position="103"/>
        <end position="124"/>
    </location>
</feature>